<accession>A0ABZ2GVN6</accession>
<dbReference type="Proteomes" id="UP001384053">
    <property type="component" value="Segment"/>
</dbReference>
<organism evidence="2 3">
    <name type="scientific">Xanthomonas phage SB4</name>
    <dbReference type="NCBI Taxonomy" id="3117473"/>
    <lineage>
        <taxon>Viruses</taxon>
        <taxon>Duplodnaviria</taxon>
        <taxon>Heunggongvirae</taxon>
        <taxon>Uroviricota</taxon>
        <taxon>Caudoviricetes</taxon>
        <taxon>Autographivirales</taxon>
        <taxon>Autonotataviridae</taxon>
        <taxon>Gujervirinae</taxon>
        <taxon>Ceskevirus</taxon>
        <taxon>Ceskevirus SB4</taxon>
    </lineage>
</organism>
<keyword evidence="3" id="KW-1185">Reference proteome</keyword>
<name>A0ABZ2GVN6_9CAUD</name>
<protein>
    <recommendedName>
        <fullName evidence="4">Internal virion protein B</fullName>
    </recommendedName>
</protein>
<sequence>MGLLSGIKGIFGGGDTKKAAQIQAKATREATAATVMQAGFAAQAAADQIRNTMQSEAATTYAKSLLEVPMENVNVRLAPQEQIATTDRTERKRGVRDTYMPRRSLLD</sequence>
<proteinExistence type="predicted"/>
<evidence type="ECO:0000313" key="3">
    <source>
        <dbReference type="Proteomes" id="UP001384053"/>
    </source>
</evidence>
<feature type="region of interest" description="Disordered" evidence="1">
    <location>
        <begin position="79"/>
        <end position="107"/>
    </location>
</feature>
<evidence type="ECO:0008006" key="4">
    <source>
        <dbReference type="Google" id="ProtNLM"/>
    </source>
</evidence>
<evidence type="ECO:0000256" key="1">
    <source>
        <dbReference type="SAM" id="MobiDB-lite"/>
    </source>
</evidence>
<reference evidence="2 3" key="1">
    <citation type="submission" date="2024-01" db="EMBL/GenBank/DDBJ databases">
        <title>Novel lytic viruses for Xanthomonas sp. and Stenotrophomonas maltophilia.</title>
        <authorList>
            <person name="Petrzik K."/>
            <person name="Brazdova S."/>
            <person name="Sovova L."/>
            <person name="Neoralova M."/>
        </authorList>
    </citation>
    <scope>NUCLEOTIDE SEQUENCE [LARGE SCALE GENOMIC DNA]</scope>
</reference>
<evidence type="ECO:0000313" key="2">
    <source>
        <dbReference type="EMBL" id="WWO60305.1"/>
    </source>
</evidence>
<feature type="compositionally biased region" description="Basic and acidic residues" evidence="1">
    <location>
        <begin position="87"/>
        <end position="107"/>
    </location>
</feature>
<dbReference type="EMBL" id="PP079415">
    <property type="protein sequence ID" value="WWO60305.1"/>
    <property type="molecule type" value="Genomic_DNA"/>
</dbReference>